<dbReference type="RefSeq" id="WP_286354415.1">
    <property type="nucleotide sequence ID" value="NZ_AP027079.1"/>
</dbReference>
<name>A0ABN6V082_9BACT</name>
<proteinExistence type="predicted"/>
<organism evidence="3 4">
    <name type="scientific">Geothrix oryzae</name>
    <dbReference type="NCBI Taxonomy" id="2927975"/>
    <lineage>
        <taxon>Bacteria</taxon>
        <taxon>Pseudomonadati</taxon>
        <taxon>Acidobacteriota</taxon>
        <taxon>Holophagae</taxon>
        <taxon>Holophagales</taxon>
        <taxon>Holophagaceae</taxon>
        <taxon>Geothrix</taxon>
    </lineage>
</organism>
<accession>A0ABN6V082</accession>
<evidence type="ECO:0000313" key="4">
    <source>
        <dbReference type="Proteomes" id="UP001242010"/>
    </source>
</evidence>
<evidence type="ECO:0000313" key="3">
    <source>
        <dbReference type="EMBL" id="BDU70716.1"/>
    </source>
</evidence>
<keyword evidence="1" id="KW-0489">Methyltransferase</keyword>
<dbReference type="Proteomes" id="UP001242010">
    <property type="component" value="Chromosome"/>
</dbReference>
<gene>
    <name evidence="3" type="ORF">GETHOR_28170</name>
</gene>
<evidence type="ECO:0000256" key="1">
    <source>
        <dbReference type="ARBA" id="ARBA00022603"/>
    </source>
</evidence>
<sequence>MKIRIDMDNGRVEVERGTDPVESHEAGTAEAFELVSKAWLRVGWDAKYVYGFTWMGRPIIQLPEDMFRIQEVIHQVRPTLIIETGVAHGGSLIFYASLFEAMGTGRVVGVDIEIRPHNRAAIEAHPMARRISLVEGSSVDPAVVEAVRSQIQPDDRVLVVLDSCHAKEHVLQELRLYAPLVSVGSYILAADGIMKDLVGAPRSQPDWATNNPEAAARAFVGECPAFEIVEPPRPFNEGLVERPVTYWPGGWLKRIR</sequence>
<dbReference type="InterPro" id="IPR029063">
    <property type="entry name" value="SAM-dependent_MTases_sf"/>
</dbReference>
<dbReference type="PANTHER" id="PTHR40048">
    <property type="entry name" value="RHAMNOSYL O-METHYLTRANSFERASE"/>
    <property type="match status" value="1"/>
</dbReference>
<reference evidence="4" key="1">
    <citation type="journal article" date="2023" name="Int. J. Syst. Evol. Microbiol.">
        <title>Mesoterricola silvestris gen. nov., sp. nov., Mesoterricola sediminis sp. nov., Geothrix oryzae sp. nov., Geothrix edaphica sp. nov., Geothrix rubra sp. nov., and Geothrix limicola sp. nov., six novel members of Acidobacteriota isolated from soils.</title>
        <authorList>
            <person name="Itoh H."/>
            <person name="Sugisawa Y."/>
            <person name="Mise K."/>
            <person name="Xu Z."/>
            <person name="Kuniyasu M."/>
            <person name="Ushijima N."/>
            <person name="Kawano K."/>
            <person name="Kobayashi E."/>
            <person name="Shiratori Y."/>
            <person name="Masuda Y."/>
            <person name="Senoo K."/>
        </authorList>
    </citation>
    <scope>NUCLEOTIDE SEQUENCE [LARGE SCALE GENOMIC DNA]</scope>
    <source>
        <strain evidence="4">Red222</strain>
    </source>
</reference>
<dbReference type="InterPro" id="IPR007072">
    <property type="entry name" value="RNMT_CmcI"/>
</dbReference>
<dbReference type="Gene3D" id="3.40.50.150">
    <property type="entry name" value="Vaccinia Virus protein VP39"/>
    <property type="match status" value="1"/>
</dbReference>
<dbReference type="Pfam" id="PF04989">
    <property type="entry name" value="RMNT_CmcI"/>
    <property type="match status" value="1"/>
</dbReference>
<protein>
    <submittedName>
        <fullName evidence="3">Hydroxylase</fullName>
    </submittedName>
</protein>
<evidence type="ECO:0000256" key="2">
    <source>
        <dbReference type="ARBA" id="ARBA00022679"/>
    </source>
</evidence>
<dbReference type="EMBL" id="AP027079">
    <property type="protein sequence ID" value="BDU70716.1"/>
    <property type="molecule type" value="Genomic_DNA"/>
</dbReference>
<keyword evidence="4" id="KW-1185">Reference proteome</keyword>
<dbReference type="SUPFAM" id="SSF53335">
    <property type="entry name" value="S-adenosyl-L-methionine-dependent methyltransferases"/>
    <property type="match status" value="1"/>
</dbReference>
<dbReference type="PANTHER" id="PTHR40048:SF1">
    <property type="entry name" value="RHAMNOSYL O-METHYLTRANSFERASE"/>
    <property type="match status" value="1"/>
</dbReference>
<keyword evidence="2" id="KW-0808">Transferase</keyword>